<evidence type="ECO:0000256" key="6">
    <source>
        <dbReference type="ARBA" id="ARBA00022490"/>
    </source>
</evidence>
<dbReference type="InterPro" id="IPR011989">
    <property type="entry name" value="ARM-like"/>
</dbReference>
<keyword evidence="5" id="KW-0813">Transport</keyword>
<dbReference type="PROSITE" id="PS50166">
    <property type="entry name" value="IMPORTIN_B_NT"/>
    <property type="match status" value="1"/>
</dbReference>
<dbReference type="PANTHER" id="PTHR10997:SF8">
    <property type="entry name" value="EXPORTIN-2"/>
    <property type="match status" value="1"/>
</dbReference>
<dbReference type="GO" id="GO:0031267">
    <property type="term" value="F:small GTPase binding"/>
    <property type="evidence" value="ECO:0007669"/>
    <property type="project" value="InterPro"/>
</dbReference>
<dbReference type="GO" id="GO:0005829">
    <property type="term" value="C:cytosol"/>
    <property type="evidence" value="ECO:0007669"/>
    <property type="project" value="TreeGrafter"/>
</dbReference>
<keyword evidence="7" id="KW-0653">Protein transport</keyword>
<dbReference type="GO" id="GO:0006606">
    <property type="term" value="P:protein import into nucleus"/>
    <property type="evidence" value="ECO:0007669"/>
    <property type="project" value="TreeGrafter"/>
</dbReference>
<dbReference type="Pfam" id="PF03378">
    <property type="entry name" value="CAS_CSE1"/>
    <property type="match status" value="1"/>
</dbReference>
<keyword evidence="8" id="KW-0539">Nucleus</keyword>
<dbReference type="SUPFAM" id="SSF48371">
    <property type="entry name" value="ARM repeat"/>
    <property type="match status" value="2"/>
</dbReference>
<dbReference type="GO" id="GO:0005635">
    <property type="term" value="C:nuclear envelope"/>
    <property type="evidence" value="ECO:0007669"/>
    <property type="project" value="TreeGrafter"/>
</dbReference>
<evidence type="ECO:0000256" key="3">
    <source>
        <dbReference type="ARBA" id="ARBA00008669"/>
    </source>
</evidence>
<sequence>MEINDQNLEALATYLRKTLSPNGDERAEAEKTLKQIERNENYSSLLLTLCERSTTPDEIRRASVITFKNFIKRNWPSLDASSSTTNPISIRDRNHIKEHIIDLMTRSPEHIQQQLSDAITVIGQCDFPDQWTTLLDTMVRQFQQPKRNWPSLDASSSTTNPISIRDRNHIKEHIIDLMTRSPEHIQQQLSDAITVIGQCDFPDQWTTLLDTMVRQFQQPSSQNSFQSINGVLKTAHSLFERYRYEQKSDELWLEIKLVLEKFAPAFTELFKSLMAYYPQKESDIVEMKNIFDSLYVSIKIFYDLNAQELPEHFEDNITLYMTHFMTLLSYDHPQLHSDRHDPGILDQVKTEICRAVALYADNYSDEFKPFAQQFALAIWSLLTRLNLSPCFDDLISTAMRFLSTLAARSHHCSMFEGGDTLKIVCEQVILPNLFLRESDVEEFEDNPEEYIRKDIEKSDSATRRRAACDFLQALCIFFESQVVGIYSQYIDVMQKEYLQNPIQNWSKKDTCIFLVLALASKGETQKFGITKTSSFISIPAFYSNSIFPELQSPDVNSLPLIKADCLKFLIHVRNQLERDALVKSLPECARYLSSSNIVVQTYAAHAIERLLLVRHSADHKHTAITKNDLIPHAQSMFDNLFRILTSEKSYENEYVMRAVMRLSSALQDGVLPYLNQLMDKLVLILRRSSRNPNKPNFNHYLFETITVLIRTSVTQNPGVLSQFEQVLFPVFTPIFADDIAEFVPYVLQILGFLLESHRLGSIPLPDAYRILFQSILTPAFWDRSGNIPALSRLLQAYIEKAAETIVLEKLTTVLGIFQRLVSQSKVHDHEGFAILNSLVVHLPRIHLDNYLKDIFVVIFTRLTKAKTQKLIKCIIIFFCYFIVKYGAQELITQVDIIQTNMFQMVVERLFLPELAKIDENDKKLCAIGVTHLLCDPLPMISGVYFTNLWLPLLQSLLQLFESSNELQTMSAAERKKQLQDEAEEDLLVGLDDTPAFSCLAFAKKPHTDIFGNSIPDARIHLAKCLQTLTASHPDQFLSIMKNGLSTEHLSHIQKYCSLANVTLI</sequence>
<evidence type="ECO:0000256" key="1">
    <source>
        <dbReference type="ARBA" id="ARBA00004123"/>
    </source>
</evidence>
<dbReference type="GO" id="GO:0005049">
    <property type="term" value="F:nuclear export signal receptor activity"/>
    <property type="evidence" value="ECO:0007669"/>
    <property type="project" value="TreeGrafter"/>
</dbReference>
<evidence type="ECO:0000256" key="2">
    <source>
        <dbReference type="ARBA" id="ARBA00004496"/>
    </source>
</evidence>
<dbReference type="InterPro" id="IPR016024">
    <property type="entry name" value="ARM-type_fold"/>
</dbReference>
<dbReference type="Proteomes" id="UP000663845">
    <property type="component" value="Unassembled WGS sequence"/>
</dbReference>
<evidence type="ECO:0000256" key="8">
    <source>
        <dbReference type="ARBA" id="ARBA00023242"/>
    </source>
</evidence>
<feature type="domain" description="Importin N-terminal" evidence="10">
    <location>
        <begin position="29"/>
        <end position="106"/>
    </location>
</feature>
<comment type="similarity">
    <text evidence="3">Belongs to the XPO2/CSE1 family.</text>
</comment>
<dbReference type="InterPro" id="IPR005043">
    <property type="entry name" value="XPO2_C"/>
</dbReference>
<dbReference type="SMART" id="SM00913">
    <property type="entry name" value="IBN_N"/>
    <property type="match status" value="1"/>
</dbReference>
<accession>A0A813SC83</accession>
<name>A0A813SC83_9BILA</name>
<evidence type="ECO:0000256" key="9">
    <source>
        <dbReference type="ARBA" id="ARBA00030693"/>
    </source>
</evidence>
<evidence type="ECO:0000259" key="10">
    <source>
        <dbReference type="PROSITE" id="PS50166"/>
    </source>
</evidence>
<dbReference type="PANTHER" id="PTHR10997">
    <property type="entry name" value="IMPORTIN-7, 8, 11"/>
    <property type="match status" value="1"/>
</dbReference>
<evidence type="ECO:0000313" key="11">
    <source>
        <dbReference type="EMBL" id="CAF0798365.1"/>
    </source>
</evidence>
<dbReference type="Pfam" id="PF08506">
    <property type="entry name" value="Cse1"/>
    <property type="match status" value="1"/>
</dbReference>
<dbReference type="EMBL" id="CAJNOG010000030">
    <property type="protein sequence ID" value="CAF0798365.1"/>
    <property type="molecule type" value="Genomic_DNA"/>
</dbReference>
<organism evidence="11 12">
    <name type="scientific">Adineta steineri</name>
    <dbReference type="NCBI Taxonomy" id="433720"/>
    <lineage>
        <taxon>Eukaryota</taxon>
        <taxon>Metazoa</taxon>
        <taxon>Spiralia</taxon>
        <taxon>Gnathifera</taxon>
        <taxon>Rotifera</taxon>
        <taxon>Eurotatoria</taxon>
        <taxon>Bdelloidea</taxon>
        <taxon>Adinetida</taxon>
        <taxon>Adinetidae</taxon>
        <taxon>Adineta</taxon>
    </lineage>
</organism>
<evidence type="ECO:0000256" key="4">
    <source>
        <dbReference type="ARBA" id="ARBA00018945"/>
    </source>
</evidence>
<comment type="caution">
    <text evidence="11">The sequence shown here is derived from an EMBL/GenBank/DDBJ whole genome shotgun (WGS) entry which is preliminary data.</text>
</comment>
<dbReference type="AlphaFoldDB" id="A0A813SC83"/>
<evidence type="ECO:0000256" key="7">
    <source>
        <dbReference type="ARBA" id="ARBA00022927"/>
    </source>
</evidence>
<dbReference type="GO" id="GO:0006611">
    <property type="term" value="P:protein export from nucleus"/>
    <property type="evidence" value="ECO:0007669"/>
    <property type="project" value="TreeGrafter"/>
</dbReference>
<dbReference type="InterPro" id="IPR013713">
    <property type="entry name" value="XPO2_central"/>
</dbReference>
<protein>
    <recommendedName>
        <fullName evidence="4">Exportin-2</fullName>
    </recommendedName>
    <alternativeName>
        <fullName evidence="9">Importin-alpha re-exporter</fullName>
    </alternativeName>
</protein>
<proteinExistence type="inferred from homology"/>
<reference evidence="11" key="1">
    <citation type="submission" date="2021-02" db="EMBL/GenBank/DDBJ databases">
        <authorList>
            <person name="Nowell W R."/>
        </authorList>
    </citation>
    <scope>NUCLEOTIDE SEQUENCE</scope>
</reference>
<dbReference type="Pfam" id="PF03810">
    <property type="entry name" value="IBN_N"/>
    <property type="match status" value="1"/>
</dbReference>
<evidence type="ECO:0000313" key="12">
    <source>
        <dbReference type="Proteomes" id="UP000663845"/>
    </source>
</evidence>
<evidence type="ECO:0000256" key="5">
    <source>
        <dbReference type="ARBA" id="ARBA00022448"/>
    </source>
</evidence>
<comment type="subcellular location">
    <subcellularLocation>
        <location evidence="2">Cytoplasm</location>
    </subcellularLocation>
    <subcellularLocation>
        <location evidence="1">Nucleus</location>
    </subcellularLocation>
</comment>
<keyword evidence="6" id="KW-0963">Cytoplasm</keyword>
<dbReference type="InterPro" id="IPR001494">
    <property type="entry name" value="Importin-beta_N"/>
</dbReference>
<gene>
    <name evidence="11" type="ORF">JYZ213_LOCUS5114</name>
</gene>
<dbReference type="Gene3D" id="1.25.10.10">
    <property type="entry name" value="Leucine-rich Repeat Variant"/>
    <property type="match status" value="2"/>
</dbReference>